<dbReference type="AlphaFoldDB" id="A0A6J4KCE3"/>
<sequence length="44" mass="4790">MNSESGSSFLSAASVGFSSFLLGQFNICRWESWEIMGNVSLKAN</sequence>
<gene>
    <name evidence="1" type="ORF">AVDCRST_MAG92-5156</name>
</gene>
<organism evidence="1">
    <name type="scientific">uncultured Coleofasciculus sp</name>
    <dbReference type="NCBI Taxonomy" id="1267456"/>
    <lineage>
        <taxon>Bacteria</taxon>
        <taxon>Bacillati</taxon>
        <taxon>Cyanobacteriota</taxon>
        <taxon>Cyanophyceae</taxon>
        <taxon>Coleofasciculales</taxon>
        <taxon>Coleofasciculaceae</taxon>
        <taxon>Coleofasciculus</taxon>
        <taxon>environmental samples</taxon>
    </lineage>
</organism>
<proteinExistence type="predicted"/>
<reference evidence="1" key="1">
    <citation type="submission" date="2020-02" db="EMBL/GenBank/DDBJ databases">
        <authorList>
            <person name="Meier V. D."/>
        </authorList>
    </citation>
    <scope>NUCLEOTIDE SEQUENCE</scope>
    <source>
        <strain evidence="1">AVDCRST_MAG92</strain>
    </source>
</reference>
<evidence type="ECO:0000313" key="1">
    <source>
        <dbReference type="EMBL" id="CAA9301070.1"/>
    </source>
</evidence>
<accession>A0A6J4KCE3</accession>
<protein>
    <submittedName>
        <fullName evidence="1">Uncharacterized protein</fullName>
    </submittedName>
</protein>
<name>A0A6J4KCE3_9CYAN</name>
<dbReference type="EMBL" id="CADCTM010000887">
    <property type="protein sequence ID" value="CAA9301070.1"/>
    <property type="molecule type" value="Genomic_DNA"/>
</dbReference>